<dbReference type="AlphaFoldDB" id="A0AAF1DBI8"/>
<protein>
    <recommendedName>
        <fullName evidence="5">Lipoprotein</fullName>
    </recommendedName>
</protein>
<dbReference type="PROSITE" id="PS51257">
    <property type="entry name" value="PROKAR_LIPOPROTEIN"/>
    <property type="match status" value="1"/>
</dbReference>
<dbReference type="EMBL" id="CP042817">
    <property type="protein sequence ID" value="QEJ96932.1"/>
    <property type="molecule type" value="Genomic_DNA"/>
</dbReference>
<evidence type="ECO:0008006" key="5">
    <source>
        <dbReference type="Google" id="ProtNLM"/>
    </source>
</evidence>
<evidence type="ECO:0000256" key="1">
    <source>
        <dbReference type="SAM" id="SignalP"/>
    </source>
</evidence>
<dbReference type="RefSeq" id="WP_148879513.1">
    <property type="nucleotide sequence ID" value="NZ_CP042813.1"/>
</dbReference>
<reference evidence="2 4" key="1">
    <citation type="submission" date="2019-08" db="EMBL/GenBank/DDBJ databases">
        <authorList>
            <person name="Kuhnert P."/>
        </authorList>
    </citation>
    <scope>NUCLEOTIDE SEQUENCE [LARGE SCALE GENOMIC DNA]</scope>
    <source>
        <strain evidence="2 4">B36.5</strain>
    </source>
</reference>
<evidence type="ECO:0000313" key="3">
    <source>
        <dbReference type="EMBL" id="QEJ96932.1"/>
    </source>
</evidence>
<gene>
    <name evidence="2" type="ORF">FUT82_01820</name>
    <name evidence="3" type="ORF">FUT82_02335</name>
</gene>
<feature type="chain" id="PRO_5041894061" description="Lipoprotein" evidence="1">
    <location>
        <begin position="24"/>
        <end position="206"/>
    </location>
</feature>
<dbReference type="Proteomes" id="UP000323594">
    <property type="component" value="Chromosome"/>
</dbReference>
<proteinExistence type="predicted"/>
<evidence type="ECO:0000313" key="4">
    <source>
        <dbReference type="Proteomes" id="UP000323594"/>
    </source>
</evidence>
<evidence type="ECO:0000313" key="2">
    <source>
        <dbReference type="EMBL" id="QEJ96843.1"/>
    </source>
</evidence>
<name>A0AAF1DBI8_TREPH</name>
<sequence length="206" mass="23555">MKHKKLFSLVVILTVFISGCASIAPTRASRAYWEKQFGILVRNTPSVDGNKITNNLLIYKKSDGFGGVQCLLAGKILPEENAMNTLKEKGYTGEYIYFFDVLYQDPRTWAFIDSLDFKTDTSTVKLKDKNPTRDVIRIGNDSFVHEFARFIITPEEINNILKTNSLIVQYKGEKSYFDILTFKGDDLQKIKDFITADILTEPSKNW</sequence>
<dbReference type="GeneID" id="57752088"/>
<accession>A0AAF1DBI8</accession>
<keyword evidence="1" id="KW-0732">Signal</keyword>
<feature type="signal peptide" evidence="1">
    <location>
        <begin position="1"/>
        <end position="23"/>
    </location>
</feature>
<dbReference type="EMBL" id="CP042817">
    <property type="protein sequence ID" value="QEJ96843.1"/>
    <property type="molecule type" value="Genomic_DNA"/>
</dbReference>
<organism evidence="2 4">
    <name type="scientific">Treponema phagedenis</name>
    <dbReference type="NCBI Taxonomy" id="162"/>
    <lineage>
        <taxon>Bacteria</taxon>
        <taxon>Pseudomonadati</taxon>
        <taxon>Spirochaetota</taxon>
        <taxon>Spirochaetia</taxon>
        <taxon>Spirochaetales</taxon>
        <taxon>Treponemataceae</taxon>
        <taxon>Treponema</taxon>
    </lineage>
</organism>